<evidence type="ECO:0000313" key="2">
    <source>
        <dbReference type="EMBL" id="KAG8237613.1"/>
    </source>
</evidence>
<reference evidence="2" key="1">
    <citation type="submission" date="2013-04" db="EMBL/GenBank/DDBJ databases">
        <authorList>
            <person name="Qu J."/>
            <person name="Murali S.C."/>
            <person name="Bandaranaike D."/>
            <person name="Bellair M."/>
            <person name="Blankenburg K."/>
            <person name="Chao H."/>
            <person name="Dinh H."/>
            <person name="Doddapaneni H."/>
            <person name="Downs B."/>
            <person name="Dugan-Rocha S."/>
            <person name="Elkadiri S."/>
            <person name="Gnanaolivu R.D."/>
            <person name="Hernandez B."/>
            <person name="Javaid M."/>
            <person name="Jayaseelan J.C."/>
            <person name="Lee S."/>
            <person name="Li M."/>
            <person name="Ming W."/>
            <person name="Munidasa M."/>
            <person name="Muniz J."/>
            <person name="Nguyen L."/>
            <person name="Ongeri F."/>
            <person name="Osuji N."/>
            <person name="Pu L.-L."/>
            <person name="Puazo M."/>
            <person name="Qu C."/>
            <person name="Quiroz J."/>
            <person name="Raj R."/>
            <person name="Weissenberger G."/>
            <person name="Xin Y."/>
            <person name="Zou X."/>
            <person name="Han Y."/>
            <person name="Richards S."/>
            <person name="Worley K."/>
            <person name="Muzny D."/>
            <person name="Gibbs R."/>
        </authorList>
    </citation>
    <scope>NUCLEOTIDE SEQUENCE</scope>
    <source>
        <strain evidence="2">Sampled in the wild</strain>
    </source>
</reference>
<name>A0A8K0KSS0_LADFU</name>
<protein>
    <submittedName>
        <fullName evidence="2">Uncharacterized protein</fullName>
    </submittedName>
</protein>
<feature type="compositionally biased region" description="Basic and acidic residues" evidence="1">
    <location>
        <begin position="14"/>
        <end position="30"/>
    </location>
</feature>
<proteinExistence type="predicted"/>
<feature type="region of interest" description="Disordered" evidence="1">
    <location>
        <begin position="14"/>
        <end position="77"/>
    </location>
</feature>
<feature type="compositionally biased region" description="Polar residues" evidence="1">
    <location>
        <begin position="326"/>
        <end position="340"/>
    </location>
</feature>
<accession>A0A8K0KSS0</accession>
<feature type="region of interest" description="Disordered" evidence="1">
    <location>
        <begin position="218"/>
        <end position="257"/>
    </location>
</feature>
<sequence length="618" mass="70049">MKSFRFQFVTAGMMDRKEKERATDEDRMIGDEPDGSQSMDLNVGEVFQNSEDVNSTESATGEKRVGNLKNFEEEPSKGNDRDCVIAIYFAKPLNHNSESRIEEKITEKVIDICNMRNLLILAQDRVKENMKELSHCMNILGKTSMEEEEVEKNNCMLPLSSSTSEKRNSETLEEVMSFERLSGSDLSLGMTSAVDRRLKVIEEKLSFVKEDHVAGRPPMKSSISVPSVGNCDMDGVRKEDSENSNPIAELRSPNKMDASLTKSTKHLQINVSELNSSFTDVIEESLNQQECVTRRGCSDVSLNLKAEDEVPVTNSNGQDKEDDPSSESLPNSEVNTSSKRSFPFGKSTEIIPVMKRYKVKSDDCSERIESRYMQSMEINCQNVCNILSPHRTLKVDLGFRCDSSEFQMEQRICSKNCSCLSKESIHHLKRIKTENESMNKENHGNVVSVKHSMVKREVEISRQVKHSLMGTFDEVSAEVCSQRNSVDECLTHEEGSGNHLQHPTKGYLAFKVQRHSARGFKKAILSKELTSNRLKTAVQRTEIEIKVEPVELEEEFQKSGMQIDLHSPKKEVEETKCNISVDEVEVLKVIKPVRVFLGYRCDLKEMLTKNKKLHLSKS</sequence>
<keyword evidence="3" id="KW-1185">Reference proteome</keyword>
<gene>
    <name evidence="2" type="ORF">J437_LFUL011423</name>
</gene>
<reference evidence="2" key="2">
    <citation type="submission" date="2017-10" db="EMBL/GenBank/DDBJ databases">
        <title>Ladona fulva Genome sequencing and assembly.</title>
        <authorList>
            <person name="Murali S."/>
            <person name="Richards S."/>
            <person name="Bandaranaike D."/>
            <person name="Bellair M."/>
            <person name="Blankenburg K."/>
            <person name="Chao H."/>
            <person name="Dinh H."/>
            <person name="Doddapaneni H."/>
            <person name="Dugan-Rocha S."/>
            <person name="Elkadiri S."/>
            <person name="Gnanaolivu R."/>
            <person name="Hernandez B."/>
            <person name="Skinner E."/>
            <person name="Javaid M."/>
            <person name="Lee S."/>
            <person name="Li M."/>
            <person name="Ming W."/>
            <person name="Munidasa M."/>
            <person name="Muniz J."/>
            <person name="Nguyen L."/>
            <person name="Hughes D."/>
            <person name="Osuji N."/>
            <person name="Pu L.-L."/>
            <person name="Puazo M."/>
            <person name="Qu C."/>
            <person name="Quiroz J."/>
            <person name="Raj R."/>
            <person name="Weissenberger G."/>
            <person name="Xin Y."/>
            <person name="Zou X."/>
            <person name="Han Y."/>
            <person name="Worley K."/>
            <person name="Muzny D."/>
            <person name="Gibbs R."/>
        </authorList>
    </citation>
    <scope>NUCLEOTIDE SEQUENCE</scope>
    <source>
        <strain evidence="2">Sampled in the wild</strain>
    </source>
</reference>
<evidence type="ECO:0000313" key="3">
    <source>
        <dbReference type="Proteomes" id="UP000792457"/>
    </source>
</evidence>
<organism evidence="2 3">
    <name type="scientific">Ladona fulva</name>
    <name type="common">Scarce chaser dragonfly</name>
    <name type="synonym">Libellula fulva</name>
    <dbReference type="NCBI Taxonomy" id="123851"/>
    <lineage>
        <taxon>Eukaryota</taxon>
        <taxon>Metazoa</taxon>
        <taxon>Ecdysozoa</taxon>
        <taxon>Arthropoda</taxon>
        <taxon>Hexapoda</taxon>
        <taxon>Insecta</taxon>
        <taxon>Pterygota</taxon>
        <taxon>Palaeoptera</taxon>
        <taxon>Odonata</taxon>
        <taxon>Epiprocta</taxon>
        <taxon>Anisoptera</taxon>
        <taxon>Libelluloidea</taxon>
        <taxon>Libellulidae</taxon>
        <taxon>Ladona</taxon>
    </lineage>
</organism>
<evidence type="ECO:0000256" key="1">
    <source>
        <dbReference type="SAM" id="MobiDB-lite"/>
    </source>
</evidence>
<feature type="region of interest" description="Disordered" evidence="1">
    <location>
        <begin position="308"/>
        <end position="341"/>
    </location>
</feature>
<feature type="compositionally biased region" description="Basic and acidic residues" evidence="1">
    <location>
        <begin position="60"/>
        <end position="77"/>
    </location>
</feature>
<feature type="compositionally biased region" description="Polar residues" evidence="1">
    <location>
        <begin position="47"/>
        <end position="59"/>
    </location>
</feature>
<dbReference type="Proteomes" id="UP000792457">
    <property type="component" value="Unassembled WGS sequence"/>
</dbReference>
<comment type="caution">
    <text evidence="2">The sequence shown here is derived from an EMBL/GenBank/DDBJ whole genome shotgun (WGS) entry which is preliminary data.</text>
</comment>
<dbReference type="AlphaFoldDB" id="A0A8K0KSS0"/>
<dbReference type="EMBL" id="KZ309192">
    <property type="protein sequence ID" value="KAG8237613.1"/>
    <property type="molecule type" value="Genomic_DNA"/>
</dbReference>